<sequence length="263" mass="27866">MHHLSDPPAPQLNANRTGLHVTLPQRKFLRANASPINPSATACCFPDQPIQTETSLVNRFGRPTRSPIMVVSIVRNLFSPAARRPLLSAAATPFLTASSSRLALPRPTTVTSPILAATALAGAASFSTTPQRPATLNQVLRGIRKGKRARHAVSPALANSRCPALKGVCLRVGVVRPKKPNSGERKTARVKLSSGAVVTAYIPGEGHNIQQHSVVLVRGGRAQDCPGVRYHLVRGALDLAGVGTRATSRSKYGTKKPKKATIG</sequence>
<proteinExistence type="inferred from homology"/>
<dbReference type="Pfam" id="PF00164">
    <property type="entry name" value="Ribosom_S12_S23"/>
    <property type="match status" value="1"/>
</dbReference>
<feature type="region of interest" description="Disordered" evidence="4">
    <location>
        <begin position="244"/>
        <end position="263"/>
    </location>
</feature>
<dbReference type="InterPro" id="IPR012340">
    <property type="entry name" value="NA-bd_OB-fold"/>
</dbReference>
<dbReference type="GO" id="GO:0003735">
    <property type="term" value="F:structural constituent of ribosome"/>
    <property type="evidence" value="ECO:0007669"/>
    <property type="project" value="InterPro"/>
</dbReference>
<name>A0A545VFH2_9HYPO</name>
<evidence type="ECO:0000256" key="2">
    <source>
        <dbReference type="ARBA" id="ARBA00022980"/>
    </source>
</evidence>
<dbReference type="InterPro" id="IPR005679">
    <property type="entry name" value="Ribosomal_uS12_bac"/>
</dbReference>
<protein>
    <submittedName>
        <fullName evidence="5">37S ribosomal protein S12</fullName>
    </submittedName>
</protein>
<evidence type="ECO:0000313" key="6">
    <source>
        <dbReference type="Proteomes" id="UP000315783"/>
    </source>
</evidence>
<reference evidence="5 6" key="1">
    <citation type="journal article" date="2019" name="Appl. Microbiol. Biotechnol.">
        <title>Genome sequence of Isaria javanica and comparative genome analysis insights into family S53 peptidase evolution in fungal entomopathogens.</title>
        <authorList>
            <person name="Lin R."/>
            <person name="Zhang X."/>
            <person name="Xin B."/>
            <person name="Zou M."/>
            <person name="Gao Y."/>
            <person name="Qin F."/>
            <person name="Hu Q."/>
            <person name="Xie B."/>
            <person name="Cheng X."/>
        </authorList>
    </citation>
    <scope>NUCLEOTIDE SEQUENCE [LARGE SCALE GENOMIC DNA]</scope>
    <source>
        <strain evidence="5 6">IJ1G</strain>
    </source>
</reference>
<organism evidence="5 6">
    <name type="scientific">Cordyceps javanica</name>
    <dbReference type="NCBI Taxonomy" id="43265"/>
    <lineage>
        <taxon>Eukaryota</taxon>
        <taxon>Fungi</taxon>
        <taxon>Dikarya</taxon>
        <taxon>Ascomycota</taxon>
        <taxon>Pezizomycotina</taxon>
        <taxon>Sordariomycetes</taxon>
        <taxon>Hypocreomycetidae</taxon>
        <taxon>Hypocreales</taxon>
        <taxon>Cordycipitaceae</taxon>
        <taxon>Cordyceps</taxon>
    </lineage>
</organism>
<dbReference type="AlphaFoldDB" id="A0A545VFH2"/>
<keyword evidence="3" id="KW-0687">Ribonucleoprotein</keyword>
<dbReference type="PRINTS" id="PR01034">
    <property type="entry name" value="RIBOSOMALS12"/>
</dbReference>
<evidence type="ECO:0000256" key="1">
    <source>
        <dbReference type="ARBA" id="ARBA00005657"/>
    </source>
</evidence>
<evidence type="ECO:0000313" key="5">
    <source>
        <dbReference type="EMBL" id="TQW00467.1"/>
    </source>
</evidence>
<dbReference type="GO" id="GO:0006412">
    <property type="term" value="P:translation"/>
    <property type="evidence" value="ECO:0007669"/>
    <property type="project" value="InterPro"/>
</dbReference>
<dbReference type="SUPFAM" id="SSF50249">
    <property type="entry name" value="Nucleic acid-binding proteins"/>
    <property type="match status" value="1"/>
</dbReference>
<keyword evidence="2 5" id="KW-0689">Ribosomal protein</keyword>
<dbReference type="Proteomes" id="UP000315783">
    <property type="component" value="Unassembled WGS sequence"/>
</dbReference>
<evidence type="ECO:0000256" key="4">
    <source>
        <dbReference type="SAM" id="MobiDB-lite"/>
    </source>
</evidence>
<dbReference type="CDD" id="cd03368">
    <property type="entry name" value="Ribosomal_S12"/>
    <property type="match status" value="1"/>
</dbReference>
<dbReference type="FunFam" id="2.40.50.140:FF:000099">
    <property type="entry name" value="Ribosomal protein S12, mitochondrial"/>
    <property type="match status" value="1"/>
</dbReference>
<keyword evidence="6" id="KW-1185">Reference proteome</keyword>
<comment type="caution">
    <text evidence="5">The sequence shown here is derived from an EMBL/GenBank/DDBJ whole genome shotgun (WGS) entry which is preliminary data.</text>
</comment>
<dbReference type="STRING" id="43265.A0A545VFH2"/>
<dbReference type="EMBL" id="SPUK01000001">
    <property type="protein sequence ID" value="TQW00467.1"/>
    <property type="molecule type" value="Genomic_DNA"/>
</dbReference>
<dbReference type="OrthoDB" id="361013at2759"/>
<dbReference type="NCBIfam" id="TIGR00981">
    <property type="entry name" value="rpsL_bact"/>
    <property type="match status" value="1"/>
</dbReference>
<dbReference type="GO" id="GO:0015935">
    <property type="term" value="C:small ribosomal subunit"/>
    <property type="evidence" value="ECO:0007669"/>
    <property type="project" value="InterPro"/>
</dbReference>
<evidence type="ECO:0000256" key="3">
    <source>
        <dbReference type="ARBA" id="ARBA00023274"/>
    </source>
</evidence>
<comment type="similarity">
    <text evidence="1">Belongs to the universal ribosomal protein uS12 family.</text>
</comment>
<dbReference type="PANTHER" id="PTHR11652">
    <property type="entry name" value="30S RIBOSOMAL PROTEIN S12 FAMILY MEMBER"/>
    <property type="match status" value="1"/>
</dbReference>
<dbReference type="Gene3D" id="2.40.50.140">
    <property type="entry name" value="Nucleic acid-binding proteins"/>
    <property type="match status" value="1"/>
</dbReference>
<feature type="compositionally biased region" description="Basic residues" evidence="4">
    <location>
        <begin position="252"/>
        <end position="263"/>
    </location>
</feature>
<accession>A0A545VFH2</accession>
<gene>
    <name evidence="5" type="ORF">IF1G_00398</name>
</gene>
<dbReference type="InterPro" id="IPR006032">
    <property type="entry name" value="Ribosomal_uS12"/>
</dbReference>